<dbReference type="Proteomes" id="UP000799779">
    <property type="component" value="Unassembled WGS sequence"/>
</dbReference>
<dbReference type="Pfam" id="PF10502">
    <property type="entry name" value="Peptidase_S26"/>
    <property type="match status" value="2"/>
</dbReference>
<keyword evidence="3 8" id="KW-0378">Hydrolase</keyword>
<keyword evidence="4 8" id="KW-0496">Mitochondrion</keyword>
<dbReference type="OrthoDB" id="308440at2759"/>
<feature type="active site" evidence="7">
    <location>
        <position position="66"/>
    </location>
</feature>
<evidence type="ECO:0000259" key="9">
    <source>
        <dbReference type="Pfam" id="PF10502"/>
    </source>
</evidence>
<evidence type="ECO:0000256" key="4">
    <source>
        <dbReference type="ARBA" id="ARBA00023128"/>
    </source>
</evidence>
<evidence type="ECO:0000256" key="3">
    <source>
        <dbReference type="ARBA" id="ARBA00022801"/>
    </source>
</evidence>
<gene>
    <name evidence="10" type="ORF">P154DRAFT_445297</name>
</gene>
<evidence type="ECO:0000256" key="6">
    <source>
        <dbReference type="ARBA" id="ARBA00038445"/>
    </source>
</evidence>
<sequence length="171" mass="19190">WHFFTKYFYELVACSGISMLPTIPHWHPRAQHPWLLTSKLYRRGHNIKVGDIVIYVSPDTGGNGCKRVVGMPGDYVCVLSPPKENKDLDDEEFVGGRVGEDMFRVPEGHCWLVGDNLQWSRDSRVYGPVPLALIKGKVLGYVVPFSDAAWFRNGVAEAGEHEPPVVTKVLV</sequence>
<evidence type="ECO:0000256" key="5">
    <source>
        <dbReference type="ARBA" id="ARBA00023136"/>
    </source>
</evidence>
<dbReference type="InterPro" id="IPR000223">
    <property type="entry name" value="Pept_S26A_signal_pept_1"/>
</dbReference>
<keyword evidence="8" id="KW-0645">Protease</keyword>
<name>A0A6A5W2T5_9PLEO</name>
<evidence type="ECO:0000256" key="2">
    <source>
        <dbReference type="ARBA" id="ARBA00022792"/>
    </source>
</evidence>
<feature type="non-terminal residue" evidence="10">
    <location>
        <position position="1"/>
    </location>
</feature>
<dbReference type="InterPro" id="IPR036286">
    <property type="entry name" value="LexA/Signal_pep-like_sf"/>
</dbReference>
<dbReference type="SUPFAM" id="SSF51306">
    <property type="entry name" value="LexA/Signal peptidase"/>
    <property type="match status" value="1"/>
</dbReference>
<dbReference type="CDD" id="cd06530">
    <property type="entry name" value="S26_SPase_I"/>
    <property type="match status" value="1"/>
</dbReference>
<reference evidence="10" key="1">
    <citation type="journal article" date="2020" name="Stud. Mycol.">
        <title>101 Dothideomycetes genomes: a test case for predicting lifestyles and emergence of pathogens.</title>
        <authorList>
            <person name="Haridas S."/>
            <person name="Albert R."/>
            <person name="Binder M."/>
            <person name="Bloem J."/>
            <person name="Labutti K."/>
            <person name="Salamov A."/>
            <person name="Andreopoulos B."/>
            <person name="Baker S."/>
            <person name="Barry K."/>
            <person name="Bills G."/>
            <person name="Bluhm B."/>
            <person name="Cannon C."/>
            <person name="Castanera R."/>
            <person name="Culley D."/>
            <person name="Daum C."/>
            <person name="Ezra D."/>
            <person name="Gonzalez J."/>
            <person name="Henrissat B."/>
            <person name="Kuo A."/>
            <person name="Liang C."/>
            <person name="Lipzen A."/>
            <person name="Lutzoni F."/>
            <person name="Magnuson J."/>
            <person name="Mondo S."/>
            <person name="Nolan M."/>
            <person name="Ohm R."/>
            <person name="Pangilinan J."/>
            <person name="Park H.-J."/>
            <person name="Ramirez L."/>
            <person name="Alfaro M."/>
            <person name="Sun H."/>
            <person name="Tritt A."/>
            <person name="Yoshinaga Y."/>
            <person name="Zwiers L.-H."/>
            <person name="Turgeon B."/>
            <person name="Goodwin S."/>
            <person name="Spatafora J."/>
            <person name="Crous P."/>
            <person name="Grigoriev I."/>
        </authorList>
    </citation>
    <scope>NUCLEOTIDE SEQUENCE</scope>
    <source>
        <strain evidence="10">CBS 123094</strain>
    </source>
</reference>
<dbReference type="EC" id="3.4.21.-" evidence="8"/>
<evidence type="ECO:0000256" key="8">
    <source>
        <dbReference type="RuleBase" id="RU362041"/>
    </source>
</evidence>
<feature type="domain" description="Peptidase S26" evidence="9">
    <location>
        <begin position="5"/>
        <end position="78"/>
    </location>
</feature>
<keyword evidence="11" id="KW-1185">Reference proteome</keyword>
<evidence type="ECO:0000256" key="1">
    <source>
        <dbReference type="ARBA" id="ARBA00004273"/>
    </source>
</evidence>
<dbReference type="InterPro" id="IPR019533">
    <property type="entry name" value="Peptidase_S26"/>
</dbReference>
<evidence type="ECO:0000313" key="11">
    <source>
        <dbReference type="Proteomes" id="UP000799779"/>
    </source>
</evidence>
<keyword evidence="2 8" id="KW-0999">Mitochondrion inner membrane</keyword>
<evidence type="ECO:0000313" key="10">
    <source>
        <dbReference type="EMBL" id="KAF1995537.1"/>
    </source>
</evidence>
<dbReference type="NCBIfam" id="TIGR02227">
    <property type="entry name" value="sigpep_I_bact"/>
    <property type="match status" value="1"/>
</dbReference>
<protein>
    <recommendedName>
        <fullName evidence="8">Mitochondrial inner membrane protease subunit</fullName>
        <ecNumber evidence="8">3.4.21.-</ecNumber>
    </recommendedName>
</protein>
<feature type="domain" description="Peptidase S26" evidence="9">
    <location>
        <begin position="98"/>
        <end position="138"/>
    </location>
</feature>
<keyword evidence="5" id="KW-0472">Membrane</keyword>
<proteinExistence type="inferred from homology"/>
<organism evidence="10 11">
    <name type="scientific">Amniculicola lignicola CBS 123094</name>
    <dbReference type="NCBI Taxonomy" id="1392246"/>
    <lineage>
        <taxon>Eukaryota</taxon>
        <taxon>Fungi</taxon>
        <taxon>Dikarya</taxon>
        <taxon>Ascomycota</taxon>
        <taxon>Pezizomycotina</taxon>
        <taxon>Dothideomycetes</taxon>
        <taxon>Pleosporomycetidae</taxon>
        <taxon>Pleosporales</taxon>
        <taxon>Amniculicolaceae</taxon>
        <taxon>Amniculicola</taxon>
    </lineage>
</organism>
<dbReference type="PRINTS" id="PR00727">
    <property type="entry name" value="LEADERPTASE"/>
</dbReference>
<accession>A0A6A5W2T5</accession>
<dbReference type="AlphaFoldDB" id="A0A6A5W2T5"/>
<dbReference type="GO" id="GO:0004252">
    <property type="term" value="F:serine-type endopeptidase activity"/>
    <property type="evidence" value="ECO:0007669"/>
    <property type="project" value="InterPro"/>
</dbReference>
<feature type="active site" evidence="7">
    <location>
        <position position="18"/>
    </location>
</feature>
<dbReference type="GO" id="GO:0006627">
    <property type="term" value="P:protein processing involved in protein targeting to mitochondrion"/>
    <property type="evidence" value="ECO:0007669"/>
    <property type="project" value="TreeGrafter"/>
</dbReference>
<dbReference type="PANTHER" id="PTHR12383">
    <property type="entry name" value="PROTEASE FAMILY S26 MITOCHONDRIAL INNER MEMBRANE PROTEASE-RELATED"/>
    <property type="match status" value="1"/>
</dbReference>
<evidence type="ECO:0000256" key="7">
    <source>
        <dbReference type="PIRSR" id="PIRSR600223-1"/>
    </source>
</evidence>
<dbReference type="PANTHER" id="PTHR12383:SF16">
    <property type="entry name" value="MITOCHONDRIAL INNER MEMBRANE PROTEASE SUBUNIT 1"/>
    <property type="match status" value="1"/>
</dbReference>
<dbReference type="Gene3D" id="2.10.109.10">
    <property type="entry name" value="Umud Fragment, subunit A"/>
    <property type="match status" value="1"/>
</dbReference>
<comment type="subcellular location">
    <subcellularLocation>
        <location evidence="1 8">Mitochondrion inner membrane</location>
    </subcellularLocation>
</comment>
<dbReference type="EMBL" id="ML977637">
    <property type="protein sequence ID" value="KAF1995537.1"/>
    <property type="molecule type" value="Genomic_DNA"/>
</dbReference>
<dbReference type="InterPro" id="IPR052064">
    <property type="entry name" value="Mito_IMP1_subunit"/>
</dbReference>
<comment type="similarity">
    <text evidence="6">Belongs to the peptidase S26 family. IMP1 subfamily.</text>
</comment>
<dbReference type="GO" id="GO:0006465">
    <property type="term" value="P:signal peptide processing"/>
    <property type="evidence" value="ECO:0007669"/>
    <property type="project" value="InterPro"/>
</dbReference>
<dbReference type="GO" id="GO:0042720">
    <property type="term" value="C:mitochondrial inner membrane peptidase complex"/>
    <property type="evidence" value="ECO:0007669"/>
    <property type="project" value="TreeGrafter"/>
</dbReference>